<dbReference type="Proteomes" id="UP000058925">
    <property type="component" value="Chromosome"/>
</dbReference>
<dbReference type="AlphaFoldDB" id="A0A654M2F5"/>
<name>A0A654M2F5_9ARCH</name>
<evidence type="ECO:0000313" key="3">
    <source>
        <dbReference type="Proteomes" id="UP000058925"/>
    </source>
</evidence>
<evidence type="ECO:0000313" key="2">
    <source>
        <dbReference type="EMBL" id="ALI36763.1"/>
    </source>
</evidence>
<protein>
    <submittedName>
        <fullName evidence="2">Uncharacterized protein</fullName>
    </submittedName>
</protein>
<evidence type="ECO:0000256" key="1">
    <source>
        <dbReference type="SAM" id="Coils"/>
    </source>
</evidence>
<feature type="coiled-coil region" evidence="1">
    <location>
        <begin position="298"/>
        <end position="332"/>
    </location>
</feature>
<accession>A0A654M2F5</accession>
<keyword evidence="3" id="KW-1185">Reference proteome</keyword>
<feature type="coiled-coil region" evidence="1">
    <location>
        <begin position="190"/>
        <end position="217"/>
    </location>
</feature>
<gene>
    <name evidence="2" type="ORF">NMY3_02572</name>
</gene>
<dbReference type="KEGG" id="taa:NMY3_02572"/>
<sequence>MKMKFQSLQQAHTLLLRDIERAKGLKNAIDSDLDKAIKRERSIMKYYSWYKSLTRELRDEYGLDIREEFSTFAKAINDFNGYDYNVLDIINDYKELKSVREEIQIIQSMLEMNRPARDKLLKEIEFLEEKRSYYIQSTNTFEELQKRGLGLKELKRLLSRLVEISRANSLPDNEALPQFLNIVEKQYDNKLGFESIIKSLKTEKEKLQEEVPEYKMYLQLQGILNLQIVHLNHSGVTNEDIINIYNLVTSLKNTGFVDDLSLNMDGNSPIRNDTVSKNEFWTRYIEKLRSLKNIHVAIEQSLAILNNLKKEVEMLDRQKQELEKTCSDAIANLNHIVYQITYSMNAARQIHQEIDKRLSTSHRLNPLIINLLILNNRDEEYDNRENNDDK</sequence>
<organism evidence="2 3">
    <name type="scientific">Candidatus Nitrosocosmicus oleophilus</name>
    <dbReference type="NCBI Taxonomy" id="1353260"/>
    <lineage>
        <taxon>Archaea</taxon>
        <taxon>Nitrososphaerota</taxon>
        <taxon>Nitrososphaeria</taxon>
        <taxon>Nitrososphaerales</taxon>
        <taxon>Nitrososphaeraceae</taxon>
        <taxon>Candidatus Nitrosocosmicus</taxon>
    </lineage>
</organism>
<reference evidence="3" key="1">
    <citation type="submission" date="2015-10" db="EMBL/GenBank/DDBJ databases">
        <title>Niche specialization of a soil ammonia-oxidizing archaeon, Candidatus Nitrosocosmicus oleophilus.</title>
        <authorList>
            <person name="Jung M.-Y."/>
            <person name="Rhee S.-K."/>
        </authorList>
    </citation>
    <scope>NUCLEOTIDE SEQUENCE [LARGE SCALE GENOMIC DNA]</scope>
    <source>
        <strain evidence="3">MY3</strain>
    </source>
</reference>
<dbReference type="EMBL" id="CP012850">
    <property type="protein sequence ID" value="ALI36763.1"/>
    <property type="molecule type" value="Genomic_DNA"/>
</dbReference>
<proteinExistence type="predicted"/>
<keyword evidence="1" id="KW-0175">Coiled coil</keyword>